<dbReference type="PROSITE" id="PS51898">
    <property type="entry name" value="TYR_RECOMBINASE"/>
    <property type="match status" value="1"/>
</dbReference>
<dbReference type="PROSITE" id="PS51900">
    <property type="entry name" value="CB"/>
    <property type="match status" value="1"/>
</dbReference>
<evidence type="ECO:0000256" key="2">
    <source>
        <dbReference type="ARBA" id="ARBA00022908"/>
    </source>
</evidence>
<evidence type="ECO:0000256" key="3">
    <source>
        <dbReference type="ARBA" id="ARBA00023125"/>
    </source>
</evidence>
<comment type="similarity">
    <text evidence="1">Belongs to the 'phage' integrase family.</text>
</comment>
<evidence type="ECO:0000313" key="8">
    <source>
        <dbReference type="Proteomes" id="UP001196980"/>
    </source>
</evidence>
<sequence>MLLSRRTGSQKVVGSNPISSTMKLNRAGNQENGISIPSDFLRFISRAMLLDHLISKPVAEALDEFLIDLKIGERSPKTILFYRDRLKHFVDFIKPATLLKDIGTGDIKAFFSKQDSDHIYAYHATYRAMRAFLKWCVRQNYLIESPLTFGPPKLPDIIKPAFTDDELKRIINACQGSLGLRNKAMVLVLVDTGIRRDELAKIKVSDINLDGRLLTIIGKGRKQRVLSITPTTLKAVWQYLKSRRNPSEFLWLTEEGKPLTGDGIGQVLQGLMTRAGIKGHKASAHVFRHTFANGFLDAGGDPLDLMYLLGHASLKMVENYSRAHRQRRALKALEKQRPVDRIVKG</sequence>
<evidence type="ECO:0000313" key="7">
    <source>
        <dbReference type="EMBL" id="MBV6343334.1"/>
    </source>
</evidence>
<dbReference type="RefSeq" id="WP_218253947.1">
    <property type="nucleotide sequence ID" value="NZ_JABXWD010000540.1"/>
</dbReference>
<keyword evidence="2" id="KW-0229">DNA integration</keyword>
<comment type="caution">
    <text evidence="7">The sequence shown here is derived from an EMBL/GenBank/DDBJ whole genome shotgun (WGS) entry which is preliminary data.</text>
</comment>
<dbReference type="InterPro" id="IPR004107">
    <property type="entry name" value="Integrase_SAM-like_N"/>
</dbReference>
<reference evidence="7 8" key="1">
    <citation type="journal article" date="2020" name="J Geophys Res Biogeosci">
        <title>Magnetotaxis as an Adaptation to Enable Bacterial Shuttling of Microbial Sulfur and Sulfur Cycling Across Aquatic Oxic#Anoxic Interfaces.</title>
        <authorList>
            <person name="Li J."/>
            <person name="Liu P."/>
            <person name="Wang J."/>
            <person name="Roberts A.P."/>
            <person name="Pan Y."/>
        </authorList>
    </citation>
    <scope>NUCLEOTIDE SEQUENCE [LARGE SCALE GENOMIC DNA]</scope>
    <source>
        <strain evidence="7 8">MYR-1_YQ</strain>
    </source>
</reference>
<accession>A0ABS6S3B0</accession>
<keyword evidence="8" id="KW-1185">Reference proteome</keyword>
<evidence type="ECO:0000259" key="6">
    <source>
        <dbReference type="PROSITE" id="PS51900"/>
    </source>
</evidence>
<dbReference type="Proteomes" id="UP001196980">
    <property type="component" value="Unassembled WGS sequence"/>
</dbReference>
<dbReference type="Pfam" id="PF00589">
    <property type="entry name" value="Phage_integrase"/>
    <property type="match status" value="1"/>
</dbReference>
<dbReference type="EMBL" id="JABXWD010000540">
    <property type="protein sequence ID" value="MBV6343334.1"/>
    <property type="molecule type" value="Genomic_DNA"/>
</dbReference>
<protein>
    <submittedName>
        <fullName evidence="7">Tyrosine-type recombinase/integrase</fullName>
    </submittedName>
</protein>
<dbReference type="PANTHER" id="PTHR30349:SF41">
    <property type="entry name" value="INTEGRASE_RECOMBINASE PROTEIN MJ0367-RELATED"/>
    <property type="match status" value="1"/>
</dbReference>
<dbReference type="PANTHER" id="PTHR30349">
    <property type="entry name" value="PHAGE INTEGRASE-RELATED"/>
    <property type="match status" value="1"/>
</dbReference>
<keyword evidence="3 4" id="KW-0238">DNA-binding</keyword>
<gene>
    <name evidence="7" type="ORF">HWQ67_17285</name>
</gene>
<dbReference type="Pfam" id="PF02899">
    <property type="entry name" value="Phage_int_SAM_1"/>
    <property type="match status" value="1"/>
</dbReference>
<feature type="domain" description="Core-binding (CB)" evidence="6">
    <location>
        <begin position="56"/>
        <end position="134"/>
    </location>
</feature>
<dbReference type="InterPro" id="IPR044068">
    <property type="entry name" value="CB"/>
</dbReference>
<proteinExistence type="inferred from homology"/>
<dbReference type="InterPro" id="IPR002104">
    <property type="entry name" value="Integrase_catalytic"/>
</dbReference>
<evidence type="ECO:0000256" key="4">
    <source>
        <dbReference type="PROSITE-ProRule" id="PRU01248"/>
    </source>
</evidence>
<organism evidence="7 8">
    <name type="scientific">Candidatus Magnetobacterium casense</name>
    <dbReference type="NCBI Taxonomy" id="1455061"/>
    <lineage>
        <taxon>Bacteria</taxon>
        <taxon>Pseudomonadati</taxon>
        <taxon>Nitrospirota</taxon>
        <taxon>Thermodesulfovibrionia</taxon>
        <taxon>Thermodesulfovibrionales</taxon>
        <taxon>Candidatus Magnetobacteriaceae</taxon>
        <taxon>Candidatus Magnetobacterium</taxon>
    </lineage>
</organism>
<evidence type="ECO:0000259" key="5">
    <source>
        <dbReference type="PROSITE" id="PS51898"/>
    </source>
</evidence>
<feature type="domain" description="Tyr recombinase" evidence="5">
    <location>
        <begin position="157"/>
        <end position="335"/>
    </location>
</feature>
<dbReference type="InterPro" id="IPR050090">
    <property type="entry name" value="Tyrosine_recombinase_XerCD"/>
</dbReference>
<evidence type="ECO:0000256" key="1">
    <source>
        <dbReference type="ARBA" id="ARBA00008857"/>
    </source>
</evidence>
<name>A0ABS6S3B0_9BACT</name>